<evidence type="ECO:0000313" key="2">
    <source>
        <dbReference type="Proteomes" id="UP001153332"/>
    </source>
</evidence>
<dbReference type="EMBL" id="JAPUUL010000401">
    <property type="protein sequence ID" value="KAJ8130895.1"/>
    <property type="molecule type" value="Genomic_DNA"/>
</dbReference>
<proteinExistence type="predicted"/>
<name>A0ACC2JTQ7_9PEZI</name>
<reference evidence="1" key="1">
    <citation type="submission" date="2022-12" db="EMBL/GenBank/DDBJ databases">
        <title>Genome Sequence of Lasiodiplodia mahajangana.</title>
        <authorList>
            <person name="Buettner E."/>
        </authorList>
    </citation>
    <scope>NUCLEOTIDE SEQUENCE</scope>
    <source>
        <strain evidence="1">VT137</strain>
    </source>
</reference>
<accession>A0ACC2JTQ7</accession>
<protein>
    <submittedName>
        <fullName evidence="1">Uncharacterized protein</fullName>
    </submittedName>
</protein>
<comment type="caution">
    <text evidence="1">The sequence shown here is derived from an EMBL/GenBank/DDBJ whole genome shotgun (WGS) entry which is preliminary data.</text>
</comment>
<dbReference type="Proteomes" id="UP001153332">
    <property type="component" value="Unassembled WGS sequence"/>
</dbReference>
<gene>
    <name evidence="1" type="ORF">O1611_g2733</name>
</gene>
<organism evidence="1 2">
    <name type="scientific">Lasiodiplodia mahajangana</name>
    <dbReference type="NCBI Taxonomy" id="1108764"/>
    <lineage>
        <taxon>Eukaryota</taxon>
        <taxon>Fungi</taxon>
        <taxon>Dikarya</taxon>
        <taxon>Ascomycota</taxon>
        <taxon>Pezizomycotina</taxon>
        <taxon>Dothideomycetes</taxon>
        <taxon>Dothideomycetes incertae sedis</taxon>
        <taxon>Botryosphaeriales</taxon>
        <taxon>Botryosphaeriaceae</taxon>
        <taxon>Lasiodiplodia</taxon>
    </lineage>
</organism>
<sequence>MHHHRRKSGHGSTNSSMTDVRKAGSTTDASRSRRPQTLTRKSTPQALQKLGKNPKDREREWEEEQWSGDERESFPQYW</sequence>
<evidence type="ECO:0000313" key="1">
    <source>
        <dbReference type="EMBL" id="KAJ8130895.1"/>
    </source>
</evidence>
<keyword evidence="2" id="KW-1185">Reference proteome</keyword>